<reference evidence="1" key="1">
    <citation type="journal article" date="2021" name="New Phytol.">
        <title>Evolutionary innovations through gain and loss of genes in the ectomycorrhizal Boletales.</title>
        <authorList>
            <person name="Wu G."/>
            <person name="Miyauchi S."/>
            <person name="Morin E."/>
            <person name="Kuo A."/>
            <person name="Drula E."/>
            <person name="Varga T."/>
            <person name="Kohler A."/>
            <person name="Feng B."/>
            <person name="Cao Y."/>
            <person name="Lipzen A."/>
            <person name="Daum C."/>
            <person name="Hundley H."/>
            <person name="Pangilinan J."/>
            <person name="Johnson J."/>
            <person name="Barry K."/>
            <person name="LaButti K."/>
            <person name="Ng V."/>
            <person name="Ahrendt S."/>
            <person name="Min B."/>
            <person name="Choi I.G."/>
            <person name="Park H."/>
            <person name="Plett J.M."/>
            <person name="Magnuson J."/>
            <person name="Spatafora J.W."/>
            <person name="Nagy L.G."/>
            <person name="Henrissat B."/>
            <person name="Grigoriev I.V."/>
            <person name="Yang Z.L."/>
            <person name="Xu J."/>
            <person name="Martin F.M."/>
        </authorList>
    </citation>
    <scope>NUCLEOTIDE SEQUENCE</scope>
    <source>
        <strain evidence="1">KUC20120723A-06</strain>
    </source>
</reference>
<proteinExistence type="predicted"/>
<accession>A0ACB8BQ33</accession>
<dbReference type="EMBL" id="MU266358">
    <property type="protein sequence ID" value="KAH7928030.1"/>
    <property type="molecule type" value="Genomic_DNA"/>
</dbReference>
<comment type="caution">
    <text evidence="1">The sequence shown here is derived from an EMBL/GenBank/DDBJ whole genome shotgun (WGS) entry which is preliminary data.</text>
</comment>
<evidence type="ECO:0000313" key="1">
    <source>
        <dbReference type="EMBL" id="KAH7928030.1"/>
    </source>
</evidence>
<protein>
    <submittedName>
        <fullName evidence="1">Uncharacterized protein</fullName>
    </submittedName>
</protein>
<dbReference type="Proteomes" id="UP000790709">
    <property type="component" value="Unassembled WGS sequence"/>
</dbReference>
<name>A0ACB8BQ33_9AGAM</name>
<evidence type="ECO:0000313" key="2">
    <source>
        <dbReference type="Proteomes" id="UP000790709"/>
    </source>
</evidence>
<organism evidence="1 2">
    <name type="scientific">Leucogyrophana mollusca</name>
    <dbReference type="NCBI Taxonomy" id="85980"/>
    <lineage>
        <taxon>Eukaryota</taxon>
        <taxon>Fungi</taxon>
        <taxon>Dikarya</taxon>
        <taxon>Basidiomycota</taxon>
        <taxon>Agaricomycotina</taxon>
        <taxon>Agaricomycetes</taxon>
        <taxon>Agaricomycetidae</taxon>
        <taxon>Boletales</taxon>
        <taxon>Boletales incertae sedis</taxon>
        <taxon>Leucogyrophana</taxon>
    </lineage>
</organism>
<keyword evidence="2" id="KW-1185">Reference proteome</keyword>
<gene>
    <name evidence="1" type="ORF">BV22DRAFT_1044983</name>
</gene>
<sequence length="175" mass="19694">MRFCSWRLRCHRPFYHMEDCRYAIDALNVPGTVIDARGFASQDLNYESHRRHGKGTKQGDAKGAPTNTATMYQFEYPRAVKLLERWAQDEAVTVEMPKHADTACALQNQNTAGDGLGVQNKWLGMGSRLMSCGMEMTSSSTNDTGRAPSRLTVRLELPQRVVFNIKAYKGHLNPL</sequence>